<name>A0A9Q1IIN6_SYNKA</name>
<keyword evidence="2" id="KW-1185">Reference proteome</keyword>
<proteinExistence type="predicted"/>
<organism evidence="1 2">
    <name type="scientific">Synaphobranchus kaupii</name>
    <name type="common">Kaup's arrowtooth eel</name>
    <dbReference type="NCBI Taxonomy" id="118154"/>
    <lineage>
        <taxon>Eukaryota</taxon>
        <taxon>Metazoa</taxon>
        <taxon>Chordata</taxon>
        <taxon>Craniata</taxon>
        <taxon>Vertebrata</taxon>
        <taxon>Euteleostomi</taxon>
        <taxon>Actinopterygii</taxon>
        <taxon>Neopterygii</taxon>
        <taxon>Teleostei</taxon>
        <taxon>Anguilliformes</taxon>
        <taxon>Synaphobranchidae</taxon>
        <taxon>Synaphobranchus</taxon>
    </lineage>
</organism>
<accession>A0A9Q1IIN6</accession>
<reference evidence="1" key="1">
    <citation type="journal article" date="2023" name="Science">
        <title>Genome structures resolve the early diversification of teleost fishes.</title>
        <authorList>
            <person name="Parey E."/>
            <person name="Louis A."/>
            <person name="Montfort J."/>
            <person name="Bouchez O."/>
            <person name="Roques C."/>
            <person name="Iampietro C."/>
            <person name="Lluch J."/>
            <person name="Castinel A."/>
            <person name="Donnadieu C."/>
            <person name="Desvignes T."/>
            <person name="Floi Bucao C."/>
            <person name="Jouanno E."/>
            <person name="Wen M."/>
            <person name="Mejri S."/>
            <person name="Dirks R."/>
            <person name="Jansen H."/>
            <person name="Henkel C."/>
            <person name="Chen W.J."/>
            <person name="Zahm M."/>
            <person name="Cabau C."/>
            <person name="Klopp C."/>
            <person name="Thompson A.W."/>
            <person name="Robinson-Rechavi M."/>
            <person name="Braasch I."/>
            <person name="Lecointre G."/>
            <person name="Bobe J."/>
            <person name="Postlethwait J.H."/>
            <person name="Berthelot C."/>
            <person name="Roest Crollius H."/>
            <person name="Guiguen Y."/>
        </authorList>
    </citation>
    <scope>NUCLEOTIDE SEQUENCE</scope>
    <source>
        <strain evidence="1">WJC10195</strain>
    </source>
</reference>
<dbReference type="EMBL" id="JAINUF010000014">
    <property type="protein sequence ID" value="KAJ8341970.1"/>
    <property type="molecule type" value="Genomic_DNA"/>
</dbReference>
<evidence type="ECO:0000313" key="1">
    <source>
        <dbReference type="EMBL" id="KAJ8341970.1"/>
    </source>
</evidence>
<dbReference type="AlphaFoldDB" id="A0A9Q1IIN6"/>
<comment type="caution">
    <text evidence="1">The sequence shown here is derived from an EMBL/GenBank/DDBJ whole genome shotgun (WGS) entry which is preliminary data.</text>
</comment>
<protein>
    <submittedName>
        <fullName evidence="1">Uncharacterized protein</fullName>
    </submittedName>
</protein>
<gene>
    <name evidence="1" type="ORF">SKAU_G00318980</name>
</gene>
<evidence type="ECO:0000313" key="2">
    <source>
        <dbReference type="Proteomes" id="UP001152622"/>
    </source>
</evidence>
<dbReference type="Proteomes" id="UP001152622">
    <property type="component" value="Chromosome 14"/>
</dbReference>
<sequence>MYFGNPCQNSVLSTLVRAAMPSHDVKPFLPFPLDSASIGFLPNLSALHKISNSKNNESLRHSLLFTVISYI</sequence>